<proteinExistence type="predicted"/>
<organism evidence="1 2">
    <name type="scientific">Panagrolaimus sp. JU765</name>
    <dbReference type="NCBI Taxonomy" id="591449"/>
    <lineage>
        <taxon>Eukaryota</taxon>
        <taxon>Metazoa</taxon>
        <taxon>Ecdysozoa</taxon>
        <taxon>Nematoda</taxon>
        <taxon>Chromadorea</taxon>
        <taxon>Rhabditida</taxon>
        <taxon>Tylenchina</taxon>
        <taxon>Panagrolaimomorpha</taxon>
        <taxon>Panagrolaimoidea</taxon>
        <taxon>Panagrolaimidae</taxon>
        <taxon>Panagrolaimus</taxon>
    </lineage>
</organism>
<accession>A0AC34R8W1</accession>
<reference evidence="2" key="1">
    <citation type="submission" date="2022-11" db="UniProtKB">
        <authorList>
            <consortium name="WormBaseParasite"/>
        </authorList>
    </citation>
    <scope>IDENTIFICATION</scope>
</reference>
<dbReference type="WBParaSite" id="JU765_v2.g4517.t1">
    <property type="protein sequence ID" value="JU765_v2.g4517.t1"/>
    <property type="gene ID" value="JU765_v2.g4517"/>
</dbReference>
<protein>
    <submittedName>
        <fullName evidence="2">Ankyrin repeat domain-containing protein 49</fullName>
    </submittedName>
</protein>
<evidence type="ECO:0000313" key="1">
    <source>
        <dbReference type="Proteomes" id="UP000887576"/>
    </source>
</evidence>
<sequence length="308" mass="34926">MSDSLEKKMEEMEVDIEDDDLDESEAADGVGPLGENDELWQKIRDEKKKTPGMFVSAWEEDEDGIEEKNLEDPKEQFLTAAEEGNLEKLKDMIEKYPDFLHTRDRDNYTPLHRAAYNNHIHFLTAAEEGNLEKLKDMIEKYPDFLHTRDRDNYTPLHRAAYNNHIHVCKYLLKIGADPEARTEDGWTVLHCAACWANFDIVAVLLSHGVDVNARSKGNLTPLHLAINSSEEQQKQLMTVKYLLEAPGIDMGAQTNAGDTPLKLAHLPCKSTVKSIVDVYLCYMYIAVIALNNNPAVFMPKTSNLSGIY</sequence>
<name>A0AC34R8W1_9BILA</name>
<evidence type="ECO:0000313" key="2">
    <source>
        <dbReference type="WBParaSite" id="JU765_v2.g4517.t1"/>
    </source>
</evidence>
<dbReference type="Proteomes" id="UP000887576">
    <property type="component" value="Unplaced"/>
</dbReference>